<dbReference type="eggNOG" id="ENOG503288N">
    <property type="taxonomic scope" value="Bacteria"/>
</dbReference>
<dbReference type="STRING" id="996637.SGM_4252"/>
<evidence type="ECO:0000313" key="2">
    <source>
        <dbReference type="EMBL" id="EGG45547.1"/>
    </source>
</evidence>
<comment type="caution">
    <text evidence="2">The sequence shown here is derived from an EMBL/GenBank/DDBJ whole genome shotgun (WGS) entry which is preliminary data.</text>
</comment>
<organism evidence="2 3">
    <name type="scientific">Streptomyces griseoaurantiacus M045</name>
    <dbReference type="NCBI Taxonomy" id="996637"/>
    <lineage>
        <taxon>Bacteria</taxon>
        <taxon>Bacillati</taxon>
        <taxon>Actinomycetota</taxon>
        <taxon>Actinomycetes</taxon>
        <taxon>Kitasatosporales</taxon>
        <taxon>Streptomycetaceae</taxon>
        <taxon>Streptomyces</taxon>
        <taxon>Streptomyces aurantiacus group</taxon>
    </lineage>
</organism>
<dbReference type="EMBL" id="AEYX01000040">
    <property type="protein sequence ID" value="EGG45547.1"/>
    <property type="molecule type" value="Genomic_DNA"/>
</dbReference>
<name>F3NLZ7_9ACTN</name>
<dbReference type="AlphaFoldDB" id="F3NLZ7"/>
<feature type="compositionally biased region" description="Gly residues" evidence="1">
    <location>
        <begin position="80"/>
        <end position="90"/>
    </location>
</feature>
<keyword evidence="3" id="KW-1185">Reference proteome</keyword>
<feature type="region of interest" description="Disordered" evidence="1">
    <location>
        <begin position="1"/>
        <end position="130"/>
    </location>
</feature>
<feature type="compositionally biased region" description="Basic residues" evidence="1">
    <location>
        <begin position="95"/>
        <end position="111"/>
    </location>
</feature>
<reference evidence="2 3" key="1">
    <citation type="journal article" date="2011" name="J. Bacteriol.">
        <title>Draft genome sequence of the marine bacterium Streptomyces griseoaurantiacus M045, which produces novel manumycin-type antibiotics with a pABA core component.</title>
        <authorList>
            <person name="Li F."/>
            <person name="Jiang P."/>
            <person name="Zheng H."/>
            <person name="Wang S."/>
            <person name="Zhao G."/>
            <person name="Qin S."/>
            <person name="Liu Z."/>
        </authorList>
    </citation>
    <scope>NUCLEOTIDE SEQUENCE [LARGE SCALE GENOMIC DNA]</scope>
    <source>
        <strain evidence="2 3">M045</strain>
    </source>
</reference>
<proteinExistence type="predicted"/>
<evidence type="ECO:0000256" key="1">
    <source>
        <dbReference type="SAM" id="MobiDB-lite"/>
    </source>
</evidence>
<evidence type="ECO:0000313" key="3">
    <source>
        <dbReference type="Proteomes" id="UP000003022"/>
    </source>
</evidence>
<dbReference type="Proteomes" id="UP000003022">
    <property type="component" value="Unassembled WGS sequence"/>
</dbReference>
<gene>
    <name evidence="2" type="ORF">SGM_4252</name>
</gene>
<protein>
    <submittedName>
        <fullName evidence="2">Uncharacterized protein</fullName>
    </submittedName>
</protein>
<sequence>MGRHGDAAECDGTSRPRVKREKPATATRTVTRLVLFLPPGVGDGPAWSKRSSLSHLPGAPCPGPSGPRTREPAPGARGNAHGGVAGGTYGGVRRKDARRGARRSAHHRVRRGIASGAALTAPGTGPLTTA</sequence>
<accession>F3NLZ7</accession>